<dbReference type="AlphaFoldDB" id="A0A5B7IJA5"/>
<proteinExistence type="predicted"/>
<sequence length="41" mass="4988">MQQWCGLQALEKDLTRKRVKKIRKDREDCYKDGTETKDMKN</sequence>
<name>A0A5B7IJA5_PORTR</name>
<reference evidence="1 2" key="1">
    <citation type="submission" date="2019-05" db="EMBL/GenBank/DDBJ databases">
        <title>Another draft genome of Portunus trituberculatus and its Hox gene families provides insights of decapod evolution.</title>
        <authorList>
            <person name="Jeong J.-H."/>
            <person name="Song I."/>
            <person name="Kim S."/>
            <person name="Choi T."/>
            <person name="Kim D."/>
            <person name="Ryu S."/>
            <person name="Kim W."/>
        </authorList>
    </citation>
    <scope>NUCLEOTIDE SEQUENCE [LARGE SCALE GENOMIC DNA]</scope>
    <source>
        <tissue evidence="1">Muscle</tissue>
    </source>
</reference>
<dbReference type="EMBL" id="VSRR010059542">
    <property type="protein sequence ID" value="MPC82363.1"/>
    <property type="molecule type" value="Genomic_DNA"/>
</dbReference>
<protein>
    <submittedName>
        <fullName evidence="1">Uncharacterized protein</fullName>
    </submittedName>
</protein>
<organism evidence="1 2">
    <name type="scientific">Portunus trituberculatus</name>
    <name type="common">Swimming crab</name>
    <name type="synonym">Neptunus trituberculatus</name>
    <dbReference type="NCBI Taxonomy" id="210409"/>
    <lineage>
        <taxon>Eukaryota</taxon>
        <taxon>Metazoa</taxon>
        <taxon>Ecdysozoa</taxon>
        <taxon>Arthropoda</taxon>
        <taxon>Crustacea</taxon>
        <taxon>Multicrustacea</taxon>
        <taxon>Malacostraca</taxon>
        <taxon>Eumalacostraca</taxon>
        <taxon>Eucarida</taxon>
        <taxon>Decapoda</taxon>
        <taxon>Pleocyemata</taxon>
        <taxon>Brachyura</taxon>
        <taxon>Eubrachyura</taxon>
        <taxon>Portunoidea</taxon>
        <taxon>Portunidae</taxon>
        <taxon>Portuninae</taxon>
        <taxon>Portunus</taxon>
    </lineage>
</organism>
<evidence type="ECO:0000313" key="2">
    <source>
        <dbReference type="Proteomes" id="UP000324222"/>
    </source>
</evidence>
<comment type="caution">
    <text evidence="1">The sequence shown here is derived from an EMBL/GenBank/DDBJ whole genome shotgun (WGS) entry which is preliminary data.</text>
</comment>
<dbReference type="Proteomes" id="UP000324222">
    <property type="component" value="Unassembled WGS sequence"/>
</dbReference>
<evidence type="ECO:0000313" key="1">
    <source>
        <dbReference type="EMBL" id="MPC82363.1"/>
    </source>
</evidence>
<keyword evidence="2" id="KW-1185">Reference proteome</keyword>
<gene>
    <name evidence="1" type="ORF">E2C01_077024</name>
</gene>
<accession>A0A5B7IJA5</accession>